<feature type="transmembrane region" description="Helical" evidence="1">
    <location>
        <begin position="256"/>
        <end position="276"/>
    </location>
</feature>
<feature type="transmembrane region" description="Helical" evidence="1">
    <location>
        <begin position="344"/>
        <end position="361"/>
    </location>
</feature>
<evidence type="ECO:0000313" key="5">
    <source>
        <dbReference type="Proteomes" id="UP000270036"/>
    </source>
</evidence>
<name>A0A448NU30_9FLAO</name>
<evidence type="ECO:0000313" key="2">
    <source>
        <dbReference type="EMBL" id="KEY18366.1"/>
    </source>
</evidence>
<reference evidence="2 4" key="1">
    <citation type="submission" date="2014-07" db="EMBL/GenBank/DDBJ databases">
        <authorList>
            <person name="Pisani N.G."/>
            <person name="Newman J.D."/>
        </authorList>
    </citation>
    <scope>NUCLEOTIDE SEQUENCE [LARGE SCALE GENOMIC DNA]</scope>
    <source>
        <strain evidence="2 4">LMG 24720</strain>
    </source>
</reference>
<feature type="transmembrane region" description="Helical" evidence="1">
    <location>
        <begin position="105"/>
        <end position="125"/>
    </location>
</feature>
<dbReference type="STRING" id="266748.HY04_07580"/>
<organism evidence="3 5">
    <name type="scientific">Kaistella antarctica</name>
    <dbReference type="NCBI Taxonomy" id="266748"/>
    <lineage>
        <taxon>Bacteria</taxon>
        <taxon>Pseudomonadati</taxon>
        <taxon>Bacteroidota</taxon>
        <taxon>Flavobacteriia</taxon>
        <taxon>Flavobacteriales</taxon>
        <taxon>Weeksellaceae</taxon>
        <taxon>Chryseobacterium group</taxon>
        <taxon>Kaistella</taxon>
    </lineage>
</organism>
<dbReference type="OrthoDB" id="1217878at2"/>
<evidence type="ECO:0000313" key="4">
    <source>
        <dbReference type="Proteomes" id="UP000028349"/>
    </source>
</evidence>
<sequence>MKKYIYLAIIVVIVYCFQSFFLAAGGIGADSLSYFGIASDLPNLVTNLFPLGFPALIKFCHFIFQDYFWASKMLNISMVISMLLFSYFKQFYFRETVLLFTGKSIFFALNIVSSEGPFLFLLYFLFYFLHERFHDKIKSGTFLLGASLIMFLLFTVRYSGIYIYLAIGLFWMVMVIKRKAFAPNFDLFRFLVFSGIGIAAYLCFNFLTFGSYTGEHLRGAPTQYQTVYIYRNLLGMANVIDPFIGLKPSSNSFTSLAFQVLILIVDLVLLGYLIKLYQRRKNLFTREFHHLLWVIAGIYTVALFISGIFQQIEEMNVRMLAAANLCLFFSFLLIYFKGLKSDRLIFRLSCFFLGFLTFYSLKSPANYLENKAKIVEQMPKFKSKKYLYDNEHNQKITATYYFPVLEKSFSYQHTNSQKGFIKQSIAGTVNPQIKWLKYDTVPDKSSILYTSELVLK</sequence>
<gene>
    <name evidence="2" type="ORF">HY04_07580</name>
    <name evidence="3" type="ORF">NCTC13489_02525</name>
</gene>
<dbReference type="Proteomes" id="UP000270036">
    <property type="component" value="Chromosome"/>
</dbReference>
<keyword evidence="1" id="KW-0812">Transmembrane</keyword>
<dbReference type="RefSeq" id="WP_034718669.1">
    <property type="nucleotide sequence ID" value="NZ_FOIX01000001.1"/>
</dbReference>
<dbReference type="Proteomes" id="UP000028349">
    <property type="component" value="Unassembled WGS sequence"/>
</dbReference>
<dbReference type="AlphaFoldDB" id="A0A448NU30"/>
<proteinExistence type="predicted"/>
<evidence type="ECO:0000313" key="3">
    <source>
        <dbReference type="EMBL" id="VEI01060.1"/>
    </source>
</evidence>
<dbReference type="EMBL" id="LR134441">
    <property type="protein sequence ID" value="VEI01060.1"/>
    <property type="molecule type" value="Genomic_DNA"/>
</dbReference>
<keyword evidence="1" id="KW-1133">Transmembrane helix</keyword>
<feature type="transmembrane region" description="Helical" evidence="1">
    <location>
        <begin position="315"/>
        <end position="335"/>
    </location>
</feature>
<evidence type="ECO:0000256" key="1">
    <source>
        <dbReference type="SAM" id="Phobius"/>
    </source>
</evidence>
<protein>
    <recommendedName>
        <fullName evidence="6">Glycosyltransferase RgtA/B/C/D-like domain-containing protein</fullName>
    </recommendedName>
</protein>
<dbReference type="KEGG" id="cant:NCTC13489_02525"/>
<evidence type="ECO:0008006" key="6">
    <source>
        <dbReference type="Google" id="ProtNLM"/>
    </source>
</evidence>
<feature type="transmembrane region" description="Helical" evidence="1">
    <location>
        <begin position="288"/>
        <end position="309"/>
    </location>
</feature>
<accession>A0A448NU30</accession>
<feature type="transmembrane region" description="Helical" evidence="1">
    <location>
        <begin position="188"/>
        <end position="207"/>
    </location>
</feature>
<keyword evidence="1" id="KW-0472">Membrane</keyword>
<dbReference type="EMBL" id="JPEP01000002">
    <property type="protein sequence ID" value="KEY18366.1"/>
    <property type="molecule type" value="Genomic_DNA"/>
</dbReference>
<reference evidence="3 5" key="2">
    <citation type="submission" date="2018-12" db="EMBL/GenBank/DDBJ databases">
        <authorList>
            <consortium name="Pathogen Informatics"/>
        </authorList>
    </citation>
    <scope>NUCLEOTIDE SEQUENCE [LARGE SCALE GENOMIC DNA]</scope>
    <source>
        <strain evidence="3 5">NCTC13489</strain>
    </source>
</reference>
<keyword evidence="4" id="KW-1185">Reference proteome</keyword>
<feature type="transmembrane region" description="Helical" evidence="1">
    <location>
        <begin position="5"/>
        <end position="24"/>
    </location>
</feature>